<protein>
    <submittedName>
        <fullName evidence="1">Uncharacterized protein</fullName>
    </submittedName>
</protein>
<name>A0AAE3P6D3_9BACT</name>
<dbReference type="AlphaFoldDB" id="A0AAE3P6D3"/>
<proteinExistence type="predicted"/>
<accession>A0AAE3P6D3</accession>
<comment type="caution">
    <text evidence="1">The sequence shown here is derived from an EMBL/GenBank/DDBJ whole genome shotgun (WGS) entry which is preliminary data.</text>
</comment>
<dbReference type="EMBL" id="JAPHEG010000005">
    <property type="protein sequence ID" value="MDF2953976.1"/>
    <property type="molecule type" value="Genomic_DNA"/>
</dbReference>
<organism evidence="1 2">
    <name type="scientific">Candidatus Thermodesulfobacterium syntrophicum</name>
    <dbReference type="NCBI Taxonomy" id="3060442"/>
    <lineage>
        <taxon>Bacteria</taxon>
        <taxon>Pseudomonadati</taxon>
        <taxon>Thermodesulfobacteriota</taxon>
        <taxon>Thermodesulfobacteria</taxon>
        <taxon>Thermodesulfobacteriales</taxon>
        <taxon>Thermodesulfobacteriaceae</taxon>
        <taxon>Thermodesulfobacterium</taxon>
    </lineage>
</organism>
<sequence length="158" mass="17334">MRRNLLVILCFFALFILPIKGVNAGRTSYVLMCKGGGHMELVICDVHIVLNGVDLGNSFIHAKGGKNAASPAPGECVWVDRGFRHGELCSGTNDIHLGVNIDINKLSDLKVSGNGRVSLRFRDNQANYLYDAIKNGKPFQLHVYRVSGCYFKVTKIGP</sequence>
<dbReference type="Proteomes" id="UP001144110">
    <property type="component" value="Unassembled WGS sequence"/>
</dbReference>
<reference evidence="1" key="1">
    <citation type="submission" date="2022-11" db="EMBL/GenBank/DDBJ databases">
        <title>Candidatus Alkanophaga archaea from heated hydrothermal vent sediment oxidize petroleum alkanes.</title>
        <authorList>
            <person name="Zehnle H."/>
            <person name="Laso-Perez R."/>
            <person name="Lipp J."/>
            <person name="Teske A."/>
            <person name="Wegener G."/>
        </authorList>
    </citation>
    <scope>NUCLEOTIDE SEQUENCE</scope>
    <source>
        <strain evidence="1">MCA70</strain>
    </source>
</reference>
<evidence type="ECO:0000313" key="1">
    <source>
        <dbReference type="EMBL" id="MDF2953976.1"/>
    </source>
</evidence>
<gene>
    <name evidence="1" type="ORF">OD816_001221</name>
</gene>
<evidence type="ECO:0000313" key="2">
    <source>
        <dbReference type="Proteomes" id="UP001144110"/>
    </source>
</evidence>